<comment type="subcellular location">
    <subcellularLocation>
        <location evidence="10">Cytoplasm</location>
    </subcellularLocation>
</comment>
<dbReference type="SUPFAM" id="SSF52540">
    <property type="entry name" value="P-loop containing nucleoside triphosphate hydrolases"/>
    <property type="match status" value="1"/>
</dbReference>
<dbReference type="NCBIfam" id="TIGR00231">
    <property type="entry name" value="small_GTP"/>
    <property type="match status" value="1"/>
</dbReference>
<dbReference type="InterPro" id="IPR027266">
    <property type="entry name" value="TrmE/GcvT-like"/>
</dbReference>
<keyword evidence="9 10" id="KW-0342">GTP-binding</keyword>
<dbReference type="HAMAP" id="MF_00379">
    <property type="entry name" value="GTPase_MnmE"/>
    <property type="match status" value="1"/>
</dbReference>
<sequence length="463" mass="51782">MREFDTIASVATSIGEAGISIIRVSGKDSLKIVGKIFKSKNGEDINQMKTYTMRYGFIVDDMGNEIDEVIVSFMKGPRSFTAEDTVEINCHGGVVVTSCVLEQVIKSGARLAEPGEFTKRAFLNGRIDLSQAEAVIDIIQAKTKLSAQTAIRQSKGMISREIQELRENILDIIAKIEATVDYPEEDLEEVTNEMATEEIKVLINKIDNLLVKADEGRIIRQGIRLVIVGKPNVGKSSLLNALLKEKRAIVTDIPGTTRDVIEEFINIDGVPVQVVDTAGIRDTEDVIEKIGVEKSKEKIGESDLIIFMLDTSRKIDNEDKEIFNYIKDKKYVVLLNKVDLFSEQDKDAALCEDFIMSMEAKKYFISAKTGQGIDMLKHIIKDMFFKGQIDTDDIFITNNRHKEALVKSRENLCNALETLSNCFAIDLASIDLRNSWSDLGQITGDTMEEDIVHKIFSKFCLGK</sequence>
<dbReference type="EC" id="3.6.-.-" evidence="10"/>
<dbReference type="InterPro" id="IPR005225">
    <property type="entry name" value="Small_GTP-bd"/>
</dbReference>
<dbReference type="NCBIfam" id="NF003661">
    <property type="entry name" value="PRK05291.1-3"/>
    <property type="match status" value="1"/>
</dbReference>
<keyword evidence="14" id="KW-1185">Reference proteome</keyword>
<feature type="binding site" evidence="10">
    <location>
        <begin position="276"/>
        <end position="279"/>
    </location>
    <ligand>
        <name>GTP</name>
        <dbReference type="ChEBI" id="CHEBI:37565"/>
    </ligand>
</feature>
<accession>A0A1M6MN68</accession>
<dbReference type="AlphaFoldDB" id="A0A1M6MN68"/>
<evidence type="ECO:0000256" key="7">
    <source>
        <dbReference type="ARBA" id="ARBA00022842"/>
    </source>
</evidence>
<name>A0A1M6MN68_9CLOT</name>
<dbReference type="GO" id="GO:0046872">
    <property type="term" value="F:metal ion binding"/>
    <property type="evidence" value="ECO:0007669"/>
    <property type="project" value="UniProtKB-KW"/>
</dbReference>
<dbReference type="CDD" id="cd04164">
    <property type="entry name" value="trmE"/>
    <property type="match status" value="1"/>
</dbReference>
<gene>
    <name evidence="10" type="primary">mnmE</name>
    <name evidence="10" type="synonym">trmE</name>
    <name evidence="13" type="ORF">SAMN02745248_01081</name>
</gene>
<feature type="binding site" evidence="10">
    <location>
        <begin position="251"/>
        <end position="257"/>
    </location>
    <ligand>
        <name>GTP</name>
        <dbReference type="ChEBI" id="CHEBI:37565"/>
    </ligand>
</feature>
<evidence type="ECO:0000313" key="14">
    <source>
        <dbReference type="Proteomes" id="UP000183952"/>
    </source>
</evidence>
<dbReference type="GO" id="GO:0005829">
    <property type="term" value="C:cytosol"/>
    <property type="evidence" value="ECO:0007669"/>
    <property type="project" value="TreeGrafter"/>
</dbReference>
<dbReference type="GO" id="GO:0005525">
    <property type="term" value="F:GTP binding"/>
    <property type="evidence" value="ECO:0007669"/>
    <property type="project" value="UniProtKB-UniRule"/>
</dbReference>
<dbReference type="Gene3D" id="3.30.1360.120">
    <property type="entry name" value="Probable tRNA modification gtpase trme, domain 1"/>
    <property type="match status" value="1"/>
</dbReference>
<feature type="binding site" evidence="10">
    <location>
        <position position="23"/>
    </location>
    <ligand>
        <name>(6S)-5-formyl-5,6,7,8-tetrahydrofolate</name>
        <dbReference type="ChEBI" id="CHEBI:57457"/>
    </ligand>
</feature>
<dbReference type="InterPro" id="IPR031168">
    <property type="entry name" value="G_TrmE"/>
</dbReference>
<feature type="binding site" evidence="10">
    <location>
        <position position="253"/>
    </location>
    <ligand>
        <name>K(+)</name>
        <dbReference type="ChEBI" id="CHEBI:29103"/>
    </ligand>
</feature>
<dbReference type="Pfam" id="PF01926">
    <property type="entry name" value="MMR_HSR1"/>
    <property type="match status" value="1"/>
</dbReference>
<dbReference type="Pfam" id="PF12631">
    <property type="entry name" value="MnmE_helical"/>
    <property type="match status" value="1"/>
</dbReference>
<feature type="binding site" evidence="10">
    <location>
        <position position="251"/>
    </location>
    <ligand>
        <name>K(+)</name>
        <dbReference type="ChEBI" id="CHEBI:29103"/>
    </ligand>
</feature>
<dbReference type="GO" id="GO:0003924">
    <property type="term" value="F:GTPase activity"/>
    <property type="evidence" value="ECO:0007669"/>
    <property type="project" value="UniProtKB-UniRule"/>
</dbReference>
<feature type="binding site" evidence="10">
    <location>
        <position position="236"/>
    </location>
    <ligand>
        <name>Mg(2+)</name>
        <dbReference type="ChEBI" id="CHEBI:18420"/>
    </ligand>
</feature>
<dbReference type="Gene3D" id="1.20.120.430">
    <property type="entry name" value="tRNA modification GTPase MnmE domain 2"/>
    <property type="match status" value="1"/>
</dbReference>
<keyword evidence="6 10" id="KW-0378">Hydrolase</keyword>
<dbReference type="EMBL" id="FRAD01000008">
    <property type="protein sequence ID" value="SHJ84928.1"/>
    <property type="molecule type" value="Genomic_DNA"/>
</dbReference>
<dbReference type="GO" id="GO:0030488">
    <property type="term" value="P:tRNA methylation"/>
    <property type="evidence" value="ECO:0007669"/>
    <property type="project" value="TreeGrafter"/>
</dbReference>
<keyword evidence="5 10" id="KW-0547">Nucleotide-binding</keyword>
<dbReference type="RefSeq" id="WP_072903230.1">
    <property type="nucleotide sequence ID" value="NZ_FRAD01000008.1"/>
</dbReference>
<feature type="binding site" evidence="10">
    <location>
        <begin position="232"/>
        <end position="237"/>
    </location>
    <ligand>
        <name>GTP</name>
        <dbReference type="ChEBI" id="CHEBI:37565"/>
    </ligand>
</feature>
<feature type="binding site" evidence="10">
    <location>
        <position position="257"/>
    </location>
    <ligand>
        <name>Mg(2+)</name>
        <dbReference type="ChEBI" id="CHEBI:18420"/>
    </ligand>
</feature>
<dbReference type="InterPro" id="IPR027417">
    <property type="entry name" value="P-loop_NTPase"/>
</dbReference>
<evidence type="ECO:0000259" key="12">
    <source>
        <dbReference type="PROSITE" id="PS51709"/>
    </source>
</evidence>
<feature type="binding site" evidence="10">
    <location>
        <position position="463"/>
    </location>
    <ligand>
        <name>(6S)-5-formyl-5,6,7,8-tetrahydrofolate</name>
        <dbReference type="ChEBI" id="CHEBI:57457"/>
    </ligand>
</feature>
<evidence type="ECO:0000256" key="1">
    <source>
        <dbReference type="ARBA" id="ARBA00011043"/>
    </source>
</evidence>
<feature type="binding site" evidence="10">
    <location>
        <position position="126"/>
    </location>
    <ligand>
        <name>(6S)-5-formyl-5,6,7,8-tetrahydrofolate</name>
        <dbReference type="ChEBI" id="CHEBI:57457"/>
    </ligand>
</feature>
<evidence type="ECO:0000256" key="11">
    <source>
        <dbReference type="RuleBase" id="RU003313"/>
    </source>
</evidence>
<comment type="function">
    <text evidence="10">Exhibits a very high intrinsic GTPase hydrolysis rate. Involved in the addition of a carboxymethylaminomethyl (cmnm) group at the wobble position (U34) of certain tRNAs, forming tRNA-cmnm(5)s(2)U34.</text>
</comment>
<dbReference type="PROSITE" id="PS51709">
    <property type="entry name" value="G_TRME"/>
    <property type="match status" value="1"/>
</dbReference>
<keyword evidence="4 10" id="KW-0479">Metal-binding</keyword>
<comment type="subunit">
    <text evidence="10">Homodimer. Heterotetramer of two MnmE and two MnmG subunits.</text>
</comment>
<organism evidence="13 14">
    <name type="scientific">Hathewaya proteolytica DSM 3090</name>
    <dbReference type="NCBI Taxonomy" id="1121331"/>
    <lineage>
        <taxon>Bacteria</taxon>
        <taxon>Bacillati</taxon>
        <taxon>Bacillota</taxon>
        <taxon>Clostridia</taxon>
        <taxon>Eubacteriales</taxon>
        <taxon>Clostridiaceae</taxon>
        <taxon>Hathewaya</taxon>
    </lineage>
</organism>
<comment type="cofactor">
    <cofactor evidence="10">
        <name>K(+)</name>
        <dbReference type="ChEBI" id="CHEBI:29103"/>
    </cofactor>
    <text evidence="10">Binds 1 potassium ion per subunit.</text>
</comment>
<feature type="binding site" evidence="10">
    <location>
        <position position="87"/>
    </location>
    <ligand>
        <name>(6S)-5-formyl-5,6,7,8-tetrahydrofolate</name>
        <dbReference type="ChEBI" id="CHEBI:57457"/>
    </ligand>
</feature>
<feature type="binding site" evidence="10">
    <location>
        <position position="232"/>
    </location>
    <ligand>
        <name>K(+)</name>
        <dbReference type="ChEBI" id="CHEBI:29103"/>
    </ligand>
</feature>
<keyword evidence="2 10" id="KW-0963">Cytoplasm</keyword>
<evidence type="ECO:0000256" key="5">
    <source>
        <dbReference type="ARBA" id="ARBA00022741"/>
    </source>
</evidence>
<evidence type="ECO:0000256" key="3">
    <source>
        <dbReference type="ARBA" id="ARBA00022694"/>
    </source>
</evidence>
<dbReference type="PANTHER" id="PTHR42714">
    <property type="entry name" value="TRNA MODIFICATION GTPASE GTPBP3"/>
    <property type="match status" value="1"/>
</dbReference>
<feature type="domain" description="TrmE-type G" evidence="12">
    <location>
        <begin position="222"/>
        <end position="385"/>
    </location>
</feature>
<dbReference type="InterPro" id="IPR025867">
    <property type="entry name" value="MnmE_helical"/>
</dbReference>
<feature type="binding site" evidence="10">
    <location>
        <position position="256"/>
    </location>
    <ligand>
        <name>K(+)</name>
        <dbReference type="ChEBI" id="CHEBI:29103"/>
    </ligand>
</feature>
<dbReference type="GO" id="GO:0042802">
    <property type="term" value="F:identical protein binding"/>
    <property type="evidence" value="ECO:0007669"/>
    <property type="project" value="UniProtKB-ARBA"/>
</dbReference>
<dbReference type="InterPro" id="IPR018948">
    <property type="entry name" value="GTP-bd_TrmE_N"/>
</dbReference>
<dbReference type="FunFam" id="3.40.50.300:FF:000494">
    <property type="entry name" value="tRNA modification GTPase MnmE"/>
    <property type="match status" value="1"/>
</dbReference>
<evidence type="ECO:0000256" key="4">
    <source>
        <dbReference type="ARBA" id="ARBA00022723"/>
    </source>
</evidence>
<reference evidence="13 14" key="1">
    <citation type="submission" date="2016-11" db="EMBL/GenBank/DDBJ databases">
        <authorList>
            <person name="Jaros S."/>
            <person name="Januszkiewicz K."/>
            <person name="Wedrychowicz H."/>
        </authorList>
    </citation>
    <scope>NUCLEOTIDE SEQUENCE [LARGE SCALE GENOMIC DNA]</scope>
    <source>
        <strain evidence="13 14">DSM 3090</strain>
    </source>
</reference>
<dbReference type="GO" id="GO:0002098">
    <property type="term" value="P:tRNA wobble uridine modification"/>
    <property type="evidence" value="ECO:0007669"/>
    <property type="project" value="TreeGrafter"/>
</dbReference>
<keyword evidence="8 10" id="KW-0630">Potassium</keyword>
<dbReference type="NCBIfam" id="TIGR00450">
    <property type="entry name" value="mnmE_trmE_thdF"/>
    <property type="match status" value="1"/>
</dbReference>
<dbReference type="Gene3D" id="3.40.50.300">
    <property type="entry name" value="P-loop containing nucleotide triphosphate hydrolases"/>
    <property type="match status" value="1"/>
</dbReference>
<dbReference type="Proteomes" id="UP000183952">
    <property type="component" value="Unassembled WGS sequence"/>
</dbReference>
<keyword evidence="7 10" id="KW-0460">Magnesium</keyword>
<dbReference type="STRING" id="1121331.SAMN02745248_01081"/>
<dbReference type="Pfam" id="PF10396">
    <property type="entry name" value="TrmE_N"/>
    <property type="match status" value="1"/>
</dbReference>
<dbReference type="CDD" id="cd14858">
    <property type="entry name" value="TrmE_N"/>
    <property type="match status" value="1"/>
</dbReference>
<dbReference type="PANTHER" id="PTHR42714:SF2">
    <property type="entry name" value="TRNA MODIFICATION GTPASE GTPBP3, MITOCHONDRIAL"/>
    <property type="match status" value="1"/>
</dbReference>
<evidence type="ECO:0000256" key="6">
    <source>
        <dbReference type="ARBA" id="ARBA00022801"/>
    </source>
</evidence>
<protein>
    <recommendedName>
        <fullName evidence="10">tRNA modification GTPase MnmE</fullName>
        <ecNumber evidence="10">3.6.-.-</ecNumber>
    </recommendedName>
</protein>
<evidence type="ECO:0000256" key="8">
    <source>
        <dbReference type="ARBA" id="ARBA00022958"/>
    </source>
</evidence>
<dbReference type="InterPro" id="IPR006073">
    <property type="entry name" value="GTP-bd"/>
</dbReference>
<dbReference type="InterPro" id="IPR004520">
    <property type="entry name" value="GTPase_MnmE"/>
</dbReference>
<dbReference type="InterPro" id="IPR027368">
    <property type="entry name" value="MnmE_dom2"/>
</dbReference>
<dbReference type="FunFam" id="3.30.1360.120:FF:000003">
    <property type="entry name" value="tRNA modification GTPase MnmE"/>
    <property type="match status" value="1"/>
</dbReference>
<evidence type="ECO:0000256" key="9">
    <source>
        <dbReference type="ARBA" id="ARBA00023134"/>
    </source>
</evidence>
<dbReference type="OrthoDB" id="9805918at2"/>
<keyword evidence="3 10" id="KW-0819">tRNA processing</keyword>
<comment type="similarity">
    <text evidence="1 10 11">Belongs to the TRAFAC class TrmE-Era-EngA-EngB-Septin-like GTPase superfamily. TrmE GTPase family.</text>
</comment>
<evidence type="ECO:0000256" key="2">
    <source>
        <dbReference type="ARBA" id="ARBA00022490"/>
    </source>
</evidence>
<comment type="caution">
    <text evidence="10">Lacks conserved residue(s) required for the propagation of feature annotation.</text>
</comment>
<evidence type="ECO:0000256" key="10">
    <source>
        <dbReference type="HAMAP-Rule" id="MF_00379"/>
    </source>
</evidence>
<evidence type="ECO:0000313" key="13">
    <source>
        <dbReference type="EMBL" id="SHJ84928.1"/>
    </source>
</evidence>
<proteinExistence type="inferred from homology"/>